<evidence type="ECO:0000313" key="3">
    <source>
        <dbReference type="Proteomes" id="UP001209854"/>
    </source>
</evidence>
<dbReference type="Pfam" id="PF08722">
    <property type="entry name" value="Tn7_TnsA-like_N"/>
    <property type="match status" value="1"/>
</dbReference>
<comment type="caution">
    <text evidence="2">The sequence shown here is derived from an EMBL/GenBank/DDBJ whole genome shotgun (WGS) entry which is preliminary data.</text>
</comment>
<proteinExistence type="predicted"/>
<feature type="domain" description="TnsA endonuclease N-terminal" evidence="1">
    <location>
        <begin position="43"/>
        <end position="119"/>
    </location>
</feature>
<reference evidence="2 3" key="1">
    <citation type="submission" date="2022-10" db="EMBL/GenBank/DDBJ databases">
        <title>High-quality genome sequences of two octocoral-associated bacteria, Endozoicomonas euniceicola EF212 and Endozoicomonas gorgoniicola PS125.</title>
        <authorList>
            <person name="Chiou Y.-J."/>
            <person name="Chen Y.-H."/>
        </authorList>
    </citation>
    <scope>NUCLEOTIDE SEQUENCE [LARGE SCALE GENOMIC DNA]</scope>
    <source>
        <strain evidence="2 3">PS125</strain>
    </source>
</reference>
<protein>
    <submittedName>
        <fullName evidence="2">Tn7 transposase TnsA N-terminal domain-containing protein</fullName>
    </submittedName>
</protein>
<name>A0ABT3N2P4_9GAMM</name>
<dbReference type="InterPro" id="IPR014833">
    <property type="entry name" value="TnsA_N"/>
</dbReference>
<accession>A0ABT3N2P4</accession>
<evidence type="ECO:0000313" key="2">
    <source>
        <dbReference type="EMBL" id="MCW7555896.1"/>
    </source>
</evidence>
<evidence type="ECO:0000259" key="1">
    <source>
        <dbReference type="Pfam" id="PF08722"/>
    </source>
</evidence>
<sequence>MYRRKLGKSKVKNIHRFVSPKNGTTLLIESTLEFHSCYPLEYNREVKSFEAQPEGFEYVYENKVHRYTPDHLARMISGQEPYIEVKPSRIANRKDFQDRFSCQREAAKGLGRDLLLWTEEFIRRQPYFDNLQIIHKYRTQGPITAEHRHILATASSYANHVVTIQELACFADMNEPHFFPLAYDLIARNHLVTDLNTSHLTKNSLVGINHGHYPKIY</sequence>
<gene>
    <name evidence="2" type="ORF">NX722_25360</name>
</gene>
<keyword evidence="3" id="KW-1185">Reference proteome</keyword>
<dbReference type="RefSeq" id="WP_262565633.1">
    <property type="nucleotide sequence ID" value="NZ_JAPFCC010000001.1"/>
</dbReference>
<dbReference type="Proteomes" id="UP001209854">
    <property type="component" value="Unassembled WGS sequence"/>
</dbReference>
<organism evidence="2 3">
    <name type="scientific">Endozoicomonas gorgoniicola</name>
    <dbReference type="NCBI Taxonomy" id="1234144"/>
    <lineage>
        <taxon>Bacteria</taxon>
        <taxon>Pseudomonadati</taxon>
        <taxon>Pseudomonadota</taxon>
        <taxon>Gammaproteobacteria</taxon>
        <taxon>Oceanospirillales</taxon>
        <taxon>Endozoicomonadaceae</taxon>
        <taxon>Endozoicomonas</taxon>
    </lineage>
</organism>
<dbReference type="EMBL" id="JAPFCC010000001">
    <property type="protein sequence ID" value="MCW7555896.1"/>
    <property type="molecule type" value="Genomic_DNA"/>
</dbReference>